<evidence type="ECO:0000256" key="1">
    <source>
        <dbReference type="SAM" id="Coils"/>
    </source>
</evidence>
<comment type="caution">
    <text evidence="2">The sequence shown here is derived from an EMBL/GenBank/DDBJ whole genome shotgun (WGS) entry which is preliminary data.</text>
</comment>
<dbReference type="Proteomes" id="UP001491310">
    <property type="component" value="Unassembled WGS sequence"/>
</dbReference>
<keyword evidence="3" id="KW-1185">Reference proteome</keyword>
<evidence type="ECO:0000313" key="2">
    <source>
        <dbReference type="EMBL" id="KAK9904185.1"/>
    </source>
</evidence>
<gene>
    <name evidence="2" type="ORF">WJX75_006254</name>
</gene>
<name>A0ABR2YFJ3_9CHLO</name>
<proteinExistence type="predicted"/>
<accession>A0ABR2YFJ3</accession>
<dbReference type="EMBL" id="JALJOT010000013">
    <property type="protein sequence ID" value="KAK9904185.1"/>
    <property type="molecule type" value="Genomic_DNA"/>
</dbReference>
<evidence type="ECO:0000313" key="3">
    <source>
        <dbReference type="Proteomes" id="UP001491310"/>
    </source>
</evidence>
<organism evidence="2 3">
    <name type="scientific">Coccomyxa subellipsoidea</name>
    <dbReference type="NCBI Taxonomy" id="248742"/>
    <lineage>
        <taxon>Eukaryota</taxon>
        <taxon>Viridiplantae</taxon>
        <taxon>Chlorophyta</taxon>
        <taxon>core chlorophytes</taxon>
        <taxon>Trebouxiophyceae</taxon>
        <taxon>Trebouxiophyceae incertae sedis</taxon>
        <taxon>Coccomyxaceae</taxon>
        <taxon>Coccomyxa</taxon>
    </lineage>
</organism>
<reference evidence="2 3" key="1">
    <citation type="journal article" date="2024" name="Nat. Commun.">
        <title>Phylogenomics reveals the evolutionary origins of lichenization in chlorophyte algae.</title>
        <authorList>
            <person name="Puginier C."/>
            <person name="Libourel C."/>
            <person name="Otte J."/>
            <person name="Skaloud P."/>
            <person name="Haon M."/>
            <person name="Grisel S."/>
            <person name="Petersen M."/>
            <person name="Berrin J.G."/>
            <person name="Delaux P.M."/>
            <person name="Dal Grande F."/>
            <person name="Keller J."/>
        </authorList>
    </citation>
    <scope>NUCLEOTIDE SEQUENCE [LARGE SCALE GENOMIC DNA]</scope>
    <source>
        <strain evidence="2 3">SAG 216-7</strain>
    </source>
</reference>
<feature type="coiled-coil region" evidence="1">
    <location>
        <begin position="26"/>
        <end position="53"/>
    </location>
</feature>
<sequence length="115" mass="12550">MGRCCRYIRTAWIATFGESAATQQGLAGTLEKVQAAEQRLKSLQEGNRSLRTDIGGEQIKLQAAAQVLLAKQKDLLDMCQHLEDAIDLCEDSLDPFNGSQVSGKALYLNGMDCCL</sequence>
<keyword evidence="1" id="KW-0175">Coiled coil</keyword>
<protein>
    <submittedName>
        <fullName evidence="2">Uncharacterized protein</fullName>
    </submittedName>
</protein>